<dbReference type="EMBL" id="AP024849">
    <property type="protein sequence ID" value="BCZ48312.1"/>
    <property type="molecule type" value="Genomic_DNA"/>
</dbReference>
<dbReference type="InterPro" id="IPR047324">
    <property type="entry name" value="LbH_gamma_CA-like"/>
</dbReference>
<dbReference type="PANTHER" id="PTHR13061">
    <property type="entry name" value="DYNACTIN SUBUNIT P25"/>
    <property type="match status" value="1"/>
</dbReference>
<dbReference type="Gene3D" id="2.160.10.10">
    <property type="entry name" value="Hexapeptide repeat proteins"/>
    <property type="match status" value="1"/>
</dbReference>
<accession>A0ABN6J244</accession>
<sequence>MIKNFIDKKPTFEEEVYIAETAVIIGDVTLKRNTNIWFGAVLRGDVESIVIGENTNIQENSIVHVDENNKVEVGNGCTIGHGVIVHGCKIGDNTLIGMGAIILNGAQIGNNTIVGAGSLITQNKKFDDGVLIIGNPAKVVRRLTDGEIENNKKSCLNYIELSKRIRV</sequence>
<keyword evidence="2" id="KW-1185">Reference proteome</keyword>
<dbReference type="RefSeq" id="WP_224034581.1">
    <property type="nucleotide sequence ID" value="NZ_AP024849.1"/>
</dbReference>
<dbReference type="CDD" id="cd04645">
    <property type="entry name" value="LbH_gamma_CA_like"/>
    <property type="match status" value="1"/>
</dbReference>
<dbReference type="InterPro" id="IPR011004">
    <property type="entry name" value="Trimer_LpxA-like_sf"/>
</dbReference>
<organism evidence="1 2">
    <name type="scientific">Clostridium gelidum</name>
    <dbReference type="NCBI Taxonomy" id="704125"/>
    <lineage>
        <taxon>Bacteria</taxon>
        <taxon>Bacillati</taxon>
        <taxon>Bacillota</taxon>
        <taxon>Clostridia</taxon>
        <taxon>Eubacteriales</taxon>
        <taxon>Clostridiaceae</taxon>
        <taxon>Clostridium</taxon>
    </lineage>
</organism>
<reference evidence="2" key="1">
    <citation type="submission" date="2021-07" db="EMBL/GenBank/DDBJ databases">
        <title>Complete genome sequencing of a Clostridium isolate.</title>
        <authorList>
            <person name="Ueki A."/>
            <person name="Tonouchi A."/>
        </authorList>
    </citation>
    <scope>NUCLEOTIDE SEQUENCE [LARGE SCALE GENOMIC DNA]</scope>
    <source>
        <strain evidence="2">C5S11</strain>
    </source>
</reference>
<name>A0ABN6J244_9CLOT</name>
<dbReference type="SUPFAM" id="SSF51161">
    <property type="entry name" value="Trimeric LpxA-like enzymes"/>
    <property type="match status" value="1"/>
</dbReference>
<evidence type="ECO:0000313" key="2">
    <source>
        <dbReference type="Proteomes" id="UP000824633"/>
    </source>
</evidence>
<proteinExistence type="predicted"/>
<dbReference type="InterPro" id="IPR050484">
    <property type="entry name" value="Transf_Hexapept/Carb_Anhydrase"/>
</dbReference>
<dbReference type="GO" id="GO:0016740">
    <property type="term" value="F:transferase activity"/>
    <property type="evidence" value="ECO:0007669"/>
    <property type="project" value="UniProtKB-KW"/>
</dbReference>
<dbReference type="PANTHER" id="PTHR13061:SF29">
    <property type="entry name" value="GAMMA CARBONIC ANHYDRASE-LIKE 1, MITOCHONDRIAL-RELATED"/>
    <property type="match status" value="1"/>
</dbReference>
<dbReference type="Pfam" id="PF00132">
    <property type="entry name" value="Hexapep"/>
    <property type="match status" value="1"/>
</dbReference>
<protein>
    <submittedName>
        <fullName evidence="1">Transferase, hexapeptide repeat family protein</fullName>
    </submittedName>
</protein>
<dbReference type="InterPro" id="IPR001451">
    <property type="entry name" value="Hexapep"/>
</dbReference>
<keyword evidence="1" id="KW-0808">Transferase</keyword>
<dbReference type="Proteomes" id="UP000824633">
    <property type="component" value="Chromosome"/>
</dbReference>
<gene>
    <name evidence="1" type="ORF">psyc5s11_43790</name>
</gene>
<evidence type="ECO:0000313" key="1">
    <source>
        <dbReference type="EMBL" id="BCZ48312.1"/>
    </source>
</evidence>